<evidence type="ECO:0000313" key="6">
    <source>
        <dbReference type="EMBL" id="VDM29917.1"/>
    </source>
</evidence>
<comment type="subcellular location">
    <subcellularLocation>
        <location evidence="1">Membrane</location>
        <topology evidence="1">Multi-pass membrane protein</topology>
    </subcellularLocation>
</comment>
<dbReference type="GO" id="GO:0030001">
    <property type="term" value="P:metal ion transport"/>
    <property type="evidence" value="ECO:0007669"/>
    <property type="project" value="TreeGrafter"/>
</dbReference>
<keyword evidence="2" id="KW-0812">Transmembrane</keyword>
<dbReference type="InterPro" id="IPR057366">
    <property type="entry name" value="TRPM-like"/>
</dbReference>
<reference evidence="8" key="1">
    <citation type="submission" date="2016-06" db="UniProtKB">
        <authorList>
            <consortium name="WormBaseParasite"/>
        </authorList>
    </citation>
    <scope>IDENTIFICATION</scope>
</reference>
<keyword evidence="7" id="KW-1185">Reference proteome</keyword>
<dbReference type="PANTHER" id="PTHR13800:SF10">
    <property type="entry name" value="GTL-1"/>
    <property type="match status" value="1"/>
</dbReference>
<dbReference type="EMBL" id="UYWY01006612">
    <property type="protein sequence ID" value="VDM29917.1"/>
    <property type="molecule type" value="Genomic_DNA"/>
</dbReference>
<name>A0A183U6T0_TOXCA</name>
<dbReference type="Proteomes" id="UP000050794">
    <property type="component" value="Unassembled WGS sequence"/>
</dbReference>
<protein>
    <submittedName>
        <fullName evidence="8">Vps16_C domain-containing protein</fullName>
    </submittedName>
</protein>
<evidence type="ECO:0000256" key="4">
    <source>
        <dbReference type="ARBA" id="ARBA00023136"/>
    </source>
</evidence>
<evidence type="ECO:0000256" key="2">
    <source>
        <dbReference type="ARBA" id="ARBA00022692"/>
    </source>
</evidence>
<organism evidence="7 8">
    <name type="scientific">Toxocara canis</name>
    <name type="common">Canine roundworm</name>
    <dbReference type="NCBI Taxonomy" id="6265"/>
    <lineage>
        <taxon>Eukaryota</taxon>
        <taxon>Metazoa</taxon>
        <taxon>Ecdysozoa</taxon>
        <taxon>Nematoda</taxon>
        <taxon>Chromadorea</taxon>
        <taxon>Rhabditida</taxon>
        <taxon>Spirurina</taxon>
        <taxon>Ascaridomorpha</taxon>
        <taxon>Ascaridoidea</taxon>
        <taxon>Toxocaridae</taxon>
        <taxon>Toxocara</taxon>
    </lineage>
</organism>
<feature type="domain" description="TRPM-like" evidence="5">
    <location>
        <begin position="18"/>
        <end position="90"/>
    </location>
</feature>
<evidence type="ECO:0000259" key="5">
    <source>
        <dbReference type="Pfam" id="PF25508"/>
    </source>
</evidence>
<dbReference type="PANTHER" id="PTHR13800">
    <property type="entry name" value="TRANSIENT RECEPTOR POTENTIAL CATION CHANNEL, SUBFAMILY M, MEMBER 6"/>
    <property type="match status" value="1"/>
</dbReference>
<dbReference type="InterPro" id="IPR050927">
    <property type="entry name" value="TRPM"/>
</dbReference>
<sequence>MLPSTMKDNKDTIVDIEDESMHMTFEEREDDFRYPFSELFLWAVLTKRQEMALCMWQHGEEAMAKALVACRLYKSLAQEAAEDYLEVEICEELRQYAE</sequence>
<evidence type="ECO:0000313" key="7">
    <source>
        <dbReference type="Proteomes" id="UP000050794"/>
    </source>
</evidence>
<dbReference type="GO" id="GO:0005886">
    <property type="term" value="C:plasma membrane"/>
    <property type="evidence" value="ECO:0007669"/>
    <property type="project" value="TreeGrafter"/>
</dbReference>
<accession>A0A183U6T0</accession>
<proteinExistence type="predicted"/>
<dbReference type="Pfam" id="PF25508">
    <property type="entry name" value="TRPM2"/>
    <property type="match status" value="1"/>
</dbReference>
<dbReference type="WBParaSite" id="TCNE_0000420001-mRNA-1">
    <property type="protein sequence ID" value="TCNE_0000420001-mRNA-1"/>
    <property type="gene ID" value="TCNE_0000420001"/>
</dbReference>
<dbReference type="AlphaFoldDB" id="A0A183U6T0"/>
<evidence type="ECO:0000313" key="8">
    <source>
        <dbReference type="WBParaSite" id="TCNE_0000420001-mRNA-1"/>
    </source>
</evidence>
<dbReference type="GO" id="GO:0005261">
    <property type="term" value="F:monoatomic cation channel activity"/>
    <property type="evidence" value="ECO:0007669"/>
    <property type="project" value="TreeGrafter"/>
</dbReference>
<reference evidence="6 7" key="2">
    <citation type="submission" date="2018-11" db="EMBL/GenBank/DDBJ databases">
        <authorList>
            <consortium name="Pathogen Informatics"/>
        </authorList>
    </citation>
    <scope>NUCLEOTIDE SEQUENCE [LARGE SCALE GENOMIC DNA]</scope>
</reference>
<evidence type="ECO:0000256" key="3">
    <source>
        <dbReference type="ARBA" id="ARBA00022989"/>
    </source>
</evidence>
<evidence type="ECO:0000256" key="1">
    <source>
        <dbReference type="ARBA" id="ARBA00004141"/>
    </source>
</evidence>
<keyword evidence="4" id="KW-0472">Membrane</keyword>
<gene>
    <name evidence="6" type="ORF">TCNE_LOCUS4200</name>
</gene>
<keyword evidence="3" id="KW-1133">Transmembrane helix</keyword>